<evidence type="ECO:0000313" key="5">
    <source>
        <dbReference type="Proteomes" id="UP001146793"/>
    </source>
</evidence>
<dbReference type="AlphaFoldDB" id="A0AAV7Y5F0"/>
<dbReference type="SMART" id="SM00449">
    <property type="entry name" value="SPRY"/>
    <property type="match status" value="1"/>
</dbReference>
<evidence type="ECO:0000259" key="2">
    <source>
        <dbReference type="PROSITE" id="PS50188"/>
    </source>
</evidence>
<feature type="region of interest" description="Disordered" evidence="1">
    <location>
        <begin position="263"/>
        <end position="327"/>
    </location>
</feature>
<proteinExistence type="predicted"/>
<comment type="caution">
    <text evidence="4">The sequence shown here is derived from an EMBL/GenBank/DDBJ whole genome shotgun (WGS) entry which is preliminary data.</text>
</comment>
<sequence length="522" mass="60562">MNYISFFKNDLFSKLNRQQFPTRWSSKLRGEHCQLFKKGQTVICTGPEIGENVYSSVLANVPIPQHCAIYYFEIEIIRRTSEGIIAVGLAPKAYDLSKLPGWDHYSIAFHSDDGKVFFSSSSGYQYLSEGYTTGDKIGVCYNLLKQQLFFVKNGEKLKIVQGVEFKKKIPYPILGMRSPTNSVSTNFGDSPFLFDIDAYFLTEKKEYFERINKMQIKKNLLFDLVLSHLKFKANYKTYVLLLKEKNQFCSGLKNEDQKLKTRWQGYNPEKSQQIIKKNDEESRKEQGKGNEKGKGNGKGMERGIEKGNDMEKEKEKEKETVKKENNEQNKKKLITNYPNGNKPIHQIINEIKIRKKIKKIIQNGEIIQAKNTIGEHYPNLLLKNPEIEFQLQKQIFLKMLKTGHDINSLLSKGTELYQYSEKNHKKVDFELRKILSLIFKNSLSKNEKVTPMSLSNKERKDDLYFQISKCILQIQNEPLNSPLSRMINHTSVLKQFAIKSKKVRFISLININEIIHAEGNLF</sequence>
<dbReference type="InterPro" id="IPR013320">
    <property type="entry name" value="ConA-like_dom_sf"/>
</dbReference>
<feature type="domain" description="CTLH" evidence="3">
    <location>
        <begin position="350"/>
        <end position="407"/>
    </location>
</feature>
<dbReference type="SMART" id="SM00668">
    <property type="entry name" value="CTLH"/>
    <property type="match status" value="1"/>
</dbReference>
<dbReference type="SUPFAM" id="SSF49899">
    <property type="entry name" value="Concanavalin A-like lectins/glucanases"/>
    <property type="match status" value="1"/>
</dbReference>
<dbReference type="InterPro" id="IPR024964">
    <property type="entry name" value="CTLH/CRA"/>
</dbReference>
<reference evidence="4" key="1">
    <citation type="submission" date="2022-08" db="EMBL/GenBank/DDBJ databases">
        <title>Novel sulphate-reducing endosymbionts in the free-living metamonad Anaeramoeba.</title>
        <authorList>
            <person name="Jerlstrom-Hultqvist J."/>
            <person name="Cepicka I."/>
            <person name="Gallot-Lavallee L."/>
            <person name="Salas-Leiva D."/>
            <person name="Curtis B.A."/>
            <person name="Zahonova K."/>
            <person name="Pipaliya S."/>
            <person name="Dacks J."/>
            <person name="Roger A.J."/>
        </authorList>
    </citation>
    <scope>NUCLEOTIDE SEQUENCE</scope>
    <source>
        <strain evidence="4">Busselton2</strain>
    </source>
</reference>
<dbReference type="InterPro" id="IPR003877">
    <property type="entry name" value="SPRY_dom"/>
</dbReference>
<dbReference type="PROSITE" id="PS50897">
    <property type="entry name" value="CTLH"/>
    <property type="match status" value="1"/>
</dbReference>
<organism evidence="4 5">
    <name type="scientific">Anaeramoeba flamelloides</name>
    <dbReference type="NCBI Taxonomy" id="1746091"/>
    <lineage>
        <taxon>Eukaryota</taxon>
        <taxon>Metamonada</taxon>
        <taxon>Anaeramoebidae</taxon>
        <taxon>Anaeramoeba</taxon>
    </lineage>
</organism>
<feature type="compositionally biased region" description="Basic and acidic residues" evidence="1">
    <location>
        <begin position="276"/>
        <end position="327"/>
    </location>
</feature>
<dbReference type="InterPro" id="IPR044736">
    <property type="entry name" value="Gid1/RanBPM/SPLA_SPRY"/>
</dbReference>
<dbReference type="PROSITE" id="PS50188">
    <property type="entry name" value="B302_SPRY"/>
    <property type="match status" value="1"/>
</dbReference>
<dbReference type="CDD" id="cd12885">
    <property type="entry name" value="SPRY_RanBP_like"/>
    <property type="match status" value="1"/>
</dbReference>
<dbReference type="InterPro" id="IPR006595">
    <property type="entry name" value="CTLH_C"/>
</dbReference>
<dbReference type="InterPro" id="IPR001870">
    <property type="entry name" value="B30.2/SPRY"/>
</dbReference>
<gene>
    <name evidence="4" type="ORF">M0812_30291</name>
</gene>
<dbReference type="PANTHER" id="PTHR12864">
    <property type="entry name" value="RAN BINDING PROTEIN 9-RELATED"/>
    <property type="match status" value="1"/>
</dbReference>
<evidence type="ECO:0000313" key="4">
    <source>
        <dbReference type="EMBL" id="KAJ3423757.1"/>
    </source>
</evidence>
<dbReference type="Pfam" id="PF10607">
    <property type="entry name" value="CTLH"/>
    <property type="match status" value="1"/>
</dbReference>
<feature type="domain" description="B30.2/SPRY" evidence="2">
    <location>
        <begin position="2"/>
        <end position="192"/>
    </location>
</feature>
<dbReference type="Gene3D" id="2.60.120.920">
    <property type="match status" value="1"/>
</dbReference>
<dbReference type="InterPro" id="IPR050618">
    <property type="entry name" value="Ubq-SigPath_Reg"/>
</dbReference>
<accession>A0AAV7Y5F0</accession>
<dbReference type="Proteomes" id="UP001146793">
    <property type="component" value="Unassembled WGS sequence"/>
</dbReference>
<name>A0AAV7Y5F0_9EUKA</name>
<evidence type="ECO:0000256" key="1">
    <source>
        <dbReference type="SAM" id="MobiDB-lite"/>
    </source>
</evidence>
<dbReference type="InterPro" id="IPR043136">
    <property type="entry name" value="B30.2/SPRY_sf"/>
</dbReference>
<protein>
    <submittedName>
        <fullName evidence="4">Ran-binding protein 9/10</fullName>
    </submittedName>
</protein>
<dbReference type="Pfam" id="PF00622">
    <property type="entry name" value="SPRY"/>
    <property type="match status" value="1"/>
</dbReference>
<dbReference type="EMBL" id="JANTQA010000076">
    <property type="protein sequence ID" value="KAJ3423757.1"/>
    <property type="molecule type" value="Genomic_DNA"/>
</dbReference>
<evidence type="ECO:0000259" key="3">
    <source>
        <dbReference type="PROSITE" id="PS50897"/>
    </source>
</evidence>